<sequence>MTEMGQKGFAPIIIILSILIGGAAGYLAYTKAYPAWISSVPVPTNEEEAVINTPTPQPAQTPAPAPKPTVKPTPVPATPAPQNNTCSISVLSDPSSPNSVRLTAGATSKNGSYIKGAQWDFDGNGSWDTDMSISNQNITHNYPNGTYTAKLKTSMSDGSTTDVCSKSVSTPYGFSVSLTGYVYEDINCNDMREPSERGLTGVTVKITNMNGYANLATLTTDSSGFYRFTYNLAPGNSITVKPHDEPLPNYGVTEDRHQIALNSSQNSINMDLGQIPSPVGDYCGF</sequence>
<dbReference type="SUPFAM" id="SSF49299">
    <property type="entry name" value="PKD domain"/>
    <property type="match status" value="1"/>
</dbReference>
<feature type="transmembrane region" description="Helical" evidence="5">
    <location>
        <begin position="9"/>
        <end position="29"/>
    </location>
</feature>
<dbReference type="SUPFAM" id="SSF117074">
    <property type="entry name" value="Hypothetical protein PA1324"/>
    <property type="match status" value="1"/>
</dbReference>
<keyword evidence="3" id="KW-0732">Signal</keyword>
<protein>
    <recommendedName>
        <fullName evidence="6">SD-repeat containing protein B domain-containing protein</fullName>
    </recommendedName>
</protein>
<dbReference type="InterPro" id="IPR035986">
    <property type="entry name" value="PKD_dom_sf"/>
</dbReference>
<comment type="subcellular location">
    <subcellularLocation>
        <location evidence="1">Secreted</location>
    </subcellularLocation>
</comment>
<evidence type="ECO:0000259" key="6">
    <source>
        <dbReference type="Pfam" id="PF17210"/>
    </source>
</evidence>
<evidence type="ECO:0000256" key="2">
    <source>
        <dbReference type="ARBA" id="ARBA00022525"/>
    </source>
</evidence>
<keyword evidence="5" id="KW-0472">Membrane</keyword>
<dbReference type="EMBL" id="LCIL01000021">
    <property type="protein sequence ID" value="KKT53683.1"/>
    <property type="molecule type" value="Genomic_DNA"/>
</dbReference>
<accession>A0A837IC64</accession>
<dbReference type="InterPro" id="IPR013783">
    <property type="entry name" value="Ig-like_fold"/>
</dbReference>
<dbReference type="Pfam" id="PF17210">
    <property type="entry name" value="SdrD_B"/>
    <property type="match status" value="1"/>
</dbReference>
<evidence type="ECO:0000313" key="7">
    <source>
        <dbReference type="EMBL" id="KKT53683.1"/>
    </source>
</evidence>
<dbReference type="Gene3D" id="2.60.40.10">
    <property type="entry name" value="Immunoglobulins"/>
    <property type="match status" value="2"/>
</dbReference>
<feature type="domain" description="SD-repeat containing protein B" evidence="6">
    <location>
        <begin position="178"/>
        <end position="240"/>
    </location>
</feature>
<comment type="caution">
    <text evidence="7">The sequence shown here is derived from an EMBL/GenBank/DDBJ whole genome shotgun (WGS) entry which is preliminary data.</text>
</comment>
<dbReference type="AlphaFoldDB" id="A0A837IC64"/>
<keyword evidence="5" id="KW-0812">Transmembrane</keyword>
<feature type="region of interest" description="Disordered" evidence="4">
    <location>
        <begin position="48"/>
        <end position="85"/>
    </location>
</feature>
<evidence type="ECO:0000256" key="3">
    <source>
        <dbReference type="ARBA" id="ARBA00022729"/>
    </source>
</evidence>
<proteinExistence type="predicted"/>
<gene>
    <name evidence="7" type="ORF">UW47_C0021G0005</name>
</gene>
<evidence type="ECO:0000256" key="5">
    <source>
        <dbReference type="SAM" id="Phobius"/>
    </source>
</evidence>
<evidence type="ECO:0000313" key="8">
    <source>
        <dbReference type="Proteomes" id="UP000034525"/>
    </source>
</evidence>
<name>A0A837IC64_9BACT</name>
<reference evidence="7 8" key="1">
    <citation type="journal article" date="2015" name="Nature">
        <title>rRNA introns, odd ribosomes, and small enigmatic genomes across a large radiation of phyla.</title>
        <authorList>
            <person name="Brown C.T."/>
            <person name="Hug L.A."/>
            <person name="Thomas B.C."/>
            <person name="Sharon I."/>
            <person name="Castelle C.J."/>
            <person name="Singh A."/>
            <person name="Wilkins M.J."/>
            <person name="Williams K.H."/>
            <person name="Banfield J.F."/>
        </authorList>
    </citation>
    <scope>NUCLEOTIDE SEQUENCE [LARGE SCALE GENOMIC DNA]</scope>
</reference>
<evidence type="ECO:0000256" key="1">
    <source>
        <dbReference type="ARBA" id="ARBA00004613"/>
    </source>
</evidence>
<evidence type="ECO:0000256" key="4">
    <source>
        <dbReference type="SAM" id="MobiDB-lite"/>
    </source>
</evidence>
<dbReference type="Proteomes" id="UP000034525">
    <property type="component" value="Unassembled WGS sequence"/>
</dbReference>
<keyword evidence="5" id="KW-1133">Transmembrane helix</keyword>
<feature type="compositionally biased region" description="Pro residues" evidence="4">
    <location>
        <begin position="55"/>
        <end position="79"/>
    </location>
</feature>
<organism evidence="7 8">
    <name type="scientific">Candidatus Woesebacteria bacterium GW2011_GWA1_44_23</name>
    <dbReference type="NCBI Taxonomy" id="1618558"/>
    <lineage>
        <taxon>Bacteria</taxon>
        <taxon>Candidatus Woeseibacteriota</taxon>
    </lineage>
</organism>
<keyword evidence="2" id="KW-0964">Secreted</keyword>
<dbReference type="InterPro" id="IPR033764">
    <property type="entry name" value="Sdr_B"/>
</dbReference>
<dbReference type="GO" id="GO:0005576">
    <property type="term" value="C:extracellular region"/>
    <property type="evidence" value="ECO:0007669"/>
    <property type="project" value="UniProtKB-SubCell"/>
</dbReference>